<organism evidence="4 5">
    <name type="scientific">Microbacterium aurum</name>
    <dbReference type="NCBI Taxonomy" id="36805"/>
    <lineage>
        <taxon>Bacteria</taxon>
        <taxon>Bacillati</taxon>
        <taxon>Actinomycetota</taxon>
        <taxon>Actinomycetes</taxon>
        <taxon>Micrococcales</taxon>
        <taxon>Microbacteriaceae</taxon>
        <taxon>Microbacterium</taxon>
    </lineage>
</organism>
<gene>
    <name evidence="4" type="ORF">BOH66_06565</name>
</gene>
<dbReference type="Gene3D" id="3.40.50.12780">
    <property type="entry name" value="N-terminal domain of ligase-like"/>
    <property type="match status" value="1"/>
</dbReference>
<evidence type="ECO:0000313" key="5">
    <source>
        <dbReference type="Proteomes" id="UP000187185"/>
    </source>
</evidence>
<dbReference type="SUPFAM" id="SSF56801">
    <property type="entry name" value="Acetyl-CoA synthetase-like"/>
    <property type="match status" value="1"/>
</dbReference>
<dbReference type="InterPro" id="IPR000873">
    <property type="entry name" value="AMP-dep_synth/lig_dom"/>
</dbReference>
<dbReference type="PANTHER" id="PTHR43201">
    <property type="entry name" value="ACYL-COA SYNTHETASE"/>
    <property type="match status" value="1"/>
</dbReference>
<keyword evidence="2" id="KW-0436">Ligase</keyword>
<name>A0A1P8U760_9MICO</name>
<dbReference type="RefSeq" id="WP_076690274.1">
    <property type="nucleotide sequence ID" value="NZ_CP018762.1"/>
</dbReference>
<dbReference type="KEGG" id="maur:BOH66_06565"/>
<dbReference type="GO" id="GO:0006631">
    <property type="term" value="P:fatty acid metabolic process"/>
    <property type="evidence" value="ECO:0007669"/>
    <property type="project" value="TreeGrafter"/>
</dbReference>
<feature type="domain" description="AMP-dependent synthetase/ligase" evidence="3">
    <location>
        <begin position="1"/>
        <end position="75"/>
    </location>
</feature>
<sequence length="90" mass="9698">MLDHANLEAMATQMASHFQLTPPDHALLVLPLFHVNSLCVSFLAPVVAGAQVTVLDRFAPQTFVPAIERHRPTCVGSRSSPSPQAKLQIG</sequence>
<keyword evidence="5" id="KW-1185">Reference proteome</keyword>
<dbReference type="Proteomes" id="UP000187185">
    <property type="component" value="Chromosome"/>
</dbReference>
<dbReference type="STRING" id="36805.BOH66_06565"/>
<evidence type="ECO:0000313" key="4">
    <source>
        <dbReference type="EMBL" id="APZ33958.1"/>
    </source>
</evidence>
<evidence type="ECO:0000259" key="3">
    <source>
        <dbReference type="Pfam" id="PF00501"/>
    </source>
</evidence>
<accession>A0A1P8U760</accession>
<dbReference type="Pfam" id="PF00501">
    <property type="entry name" value="AMP-binding"/>
    <property type="match status" value="1"/>
</dbReference>
<comment type="similarity">
    <text evidence="1">Belongs to the ATP-dependent AMP-binding enzyme family.</text>
</comment>
<proteinExistence type="inferred from homology"/>
<dbReference type="PANTHER" id="PTHR43201:SF5">
    <property type="entry name" value="MEDIUM-CHAIN ACYL-COA LIGASE ACSF2, MITOCHONDRIAL"/>
    <property type="match status" value="1"/>
</dbReference>
<evidence type="ECO:0000256" key="2">
    <source>
        <dbReference type="ARBA" id="ARBA00022598"/>
    </source>
</evidence>
<dbReference type="GO" id="GO:0031956">
    <property type="term" value="F:medium-chain fatty acid-CoA ligase activity"/>
    <property type="evidence" value="ECO:0007669"/>
    <property type="project" value="TreeGrafter"/>
</dbReference>
<evidence type="ECO:0000256" key="1">
    <source>
        <dbReference type="ARBA" id="ARBA00006432"/>
    </source>
</evidence>
<dbReference type="InterPro" id="IPR042099">
    <property type="entry name" value="ANL_N_sf"/>
</dbReference>
<protein>
    <recommendedName>
        <fullName evidence="3">AMP-dependent synthetase/ligase domain-containing protein</fullName>
    </recommendedName>
</protein>
<dbReference type="AlphaFoldDB" id="A0A1P8U760"/>
<reference evidence="4 5" key="1">
    <citation type="submission" date="2016-12" db="EMBL/GenBank/DDBJ databases">
        <title>Complete genome sequence of Microbacterium aurum KACC 15219.</title>
        <authorList>
            <person name="Jung Y."/>
            <person name="Shin J.-H."/>
            <person name="Lee Y.-J."/>
            <person name="Yi H."/>
            <person name="Bahn Y.-S."/>
            <person name="Kim J.F."/>
            <person name="Lee D.-W."/>
        </authorList>
    </citation>
    <scope>NUCLEOTIDE SEQUENCE [LARGE SCALE GENOMIC DNA]</scope>
    <source>
        <strain evidence="4 5">KACC 15219</strain>
    </source>
</reference>
<dbReference type="EMBL" id="CP018762">
    <property type="protein sequence ID" value="APZ33958.1"/>
    <property type="molecule type" value="Genomic_DNA"/>
</dbReference>